<evidence type="ECO:0000313" key="7">
    <source>
        <dbReference type="EMBL" id="MUI16015.1"/>
    </source>
</evidence>
<feature type="transmembrane region" description="Helical" evidence="5">
    <location>
        <begin position="30"/>
        <end position="47"/>
    </location>
</feature>
<organism evidence="7 8">
    <name type="scientific">Pseudoduganella dura</name>
    <dbReference type="NCBI Taxonomy" id="321982"/>
    <lineage>
        <taxon>Bacteria</taxon>
        <taxon>Pseudomonadati</taxon>
        <taxon>Pseudomonadota</taxon>
        <taxon>Betaproteobacteria</taxon>
        <taxon>Burkholderiales</taxon>
        <taxon>Oxalobacteraceae</taxon>
        <taxon>Telluria group</taxon>
        <taxon>Pseudoduganella</taxon>
    </lineage>
</organism>
<feature type="transmembrane region" description="Helical" evidence="5">
    <location>
        <begin position="160"/>
        <end position="184"/>
    </location>
</feature>
<feature type="transmembrane region" description="Helical" evidence="5">
    <location>
        <begin position="242"/>
        <end position="266"/>
    </location>
</feature>
<dbReference type="PANTHER" id="PTHR11328:SF24">
    <property type="entry name" value="MAJOR FACILITATOR SUPERFAMILY (MFS) PROFILE DOMAIN-CONTAINING PROTEIN"/>
    <property type="match status" value="1"/>
</dbReference>
<dbReference type="InterPro" id="IPR036259">
    <property type="entry name" value="MFS_trans_sf"/>
</dbReference>
<dbReference type="InterPro" id="IPR039672">
    <property type="entry name" value="MFS_2"/>
</dbReference>
<gene>
    <name evidence="7" type="ORF">GJV26_26655</name>
</gene>
<dbReference type="AlphaFoldDB" id="A0A6I3XW85"/>
<dbReference type="GO" id="GO:0006814">
    <property type="term" value="P:sodium ion transport"/>
    <property type="evidence" value="ECO:0007669"/>
    <property type="project" value="InterPro"/>
</dbReference>
<feature type="transmembrane region" description="Helical" evidence="5">
    <location>
        <begin position="92"/>
        <end position="109"/>
    </location>
</feature>
<dbReference type="GO" id="GO:0005886">
    <property type="term" value="C:plasma membrane"/>
    <property type="evidence" value="ECO:0007669"/>
    <property type="project" value="TreeGrafter"/>
</dbReference>
<dbReference type="GO" id="GO:0008643">
    <property type="term" value="P:carbohydrate transport"/>
    <property type="evidence" value="ECO:0007669"/>
    <property type="project" value="InterPro"/>
</dbReference>
<feature type="transmembrane region" description="Helical" evidence="5">
    <location>
        <begin position="59"/>
        <end position="80"/>
    </location>
</feature>
<protein>
    <submittedName>
        <fullName evidence="7">MFS transporter</fullName>
    </submittedName>
</protein>
<dbReference type="RefSeq" id="WP_155711632.1">
    <property type="nucleotide sequence ID" value="NZ_BMWU01000015.1"/>
</dbReference>
<name>A0A6I3XW85_9BURK</name>
<accession>A0A6I3XW85</accession>
<dbReference type="CDD" id="cd17332">
    <property type="entry name" value="MFS_MelB_like"/>
    <property type="match status" value="1"/>
</dbReference>
<dbReference type="Proteomes" id="UP000431684">
    <property type="component" value="Unassembled WGS sequence"/>
</dbReference>
<dbReference type="OrthoDB" id="181905at2"/>
<proteinExistence type="inferred from homology"/>
<keyword evidence="2 5" id="KW-0812">Transmembrane</keyword>
<feature type="transmembrane region" description="Helical" evidence="5">
    <location>
        <begin position="196"/>
        <end position="214"/>
    </location>
</feature>
<feature type="transmembrane region" description="Helical" evidence="5">
    <location>
        <begin position="344"/>
        <end position="364"/>
    </location>
</feature>
<keyword evidence="8" id="KW-1185">Reference proteome</keyword>
<feature type="domain" description="Major facilitator superfamily (MFS) profile" evidence="6">
    <location>
        <begin position="279"/>
        <end position="499"/>
    </location>
</feature>
<evidence type="ECO:0000256" key="3">
    <source>
        <dbReference type="ARBA" id="ARBA00022989"/>
    </source>
</evidence>
<dbReference type="GO" id="GO:0015293">
    <property type="term" value="F:symporter activity"/>
    <property type="evidence" value="ECO:0007669"/>
    <property type="project" value="InterPro"/>
</dbReference>
<evidence type="ECO:0000256" key="1">
    <source>
        <dbReference type="ARBA" id="ARBA00009617"/>
    </source>
</evidence>
<evidence type="ECO:0000256" key="4">
    <source>
        <dbReference type="ARBA" id="ARBA00023136"/>
    </source>
</evidence>
<feature type="transmembrane region" description="Helical" evidence="5">
    <location>
        <begin position="409"/>
        <end position="435"/>
    </location>
</feature>
<dbReference type="NCBIfam" id="TIGR00792">
    <property type="entry name" value="gph"/>
    <property type="match status" value="1"/>
</dbReference>
<evidence type="ECO:0000313" key="8">
    <source>
        <dbReference type="Proteomes" id="UP000431684"/>
    </source>
</evidence>
<feature type="transmembrane region" description="Helical" evidence="5">
    <location>
        <begin position="455"/>
        <end position="477"/>
    </location>
</feature>
<feature type="transmembrane region" description="Helical" evidence="5">
    <location>
        <begin position="312"/>
        <end position="332"/>
    </location>
</feature>
<dbReference type="PROSITE" id="PS50850">
    <property type="entry name" value="MFS"/>
    <property type="match status" value="1"/>
</dbReference>
<dbReference type="PANTHER" id="PTHR11328">
    <property type="entry name" value="MAJOR FACILITATOR SUPERFAMILY DOMAIN-CONTAINING PROTEIN"/>
    <property type="match status" value="1"/>
</dbReference>
<sequence>MTNTQQPGLAPGATSRLGVTEKIGYCLGDLAANLIFQTLLTFIAFFYTDVFKVSPNAAATIIFAGGLVGACFNPLMGLIADRTVTRWGKFRPWILWTSVPFGLIAILAFSTPDLGPDGKIIYASLTYVLLMLVYSANNLPYSALSGVLTGSMSERNSLSAYRFVAVMVAQFIIQVLLLPLVLILGDGDKVAGFRNTMIIFAIAGTICFLITFFTTRERIVPTAAQRSSIGQDIADLLRNRPWMVMLAVTILVFVTLALKGGMYIYYFRSYLSAPHLAAFLQDVGFNGFIAGLNAVLAGVGLTAFQWPEDAPTSAFSVFNAIGIVMMIIGIGFSRPLADRFGKRVVFGIALFISTLFMLAFYFYAPTSIGIVFLSQLLHGFFYGITIPLLWAMIADVADYSEWKNNRRATALLFSAMIFGLKAGLSIGGAMVAALLSVVGYDATLATQAPAVADGIRLSVSLYAAIPFLLAVGSLGFYEIRKSTERTIEQELGLRRAAQQ</sequence>
<evidence type="ECO:0000259" key="6">
    <source>
        <dbReference type="PROSITE" id="PS50850"/>
    </source>
</evidence>
<comment type="similarity">
    <text evidence="1">Belongs to the sodium:galactoside symporter (TC 2.A.2) family.</text>
</comment>
<dbReference type="EMBL" id="WNWM01000002">
    <property type="protein sequence ID" value="MUI16015.1"/>
    <property type="molecule type" value="Genomic_DNA"/>
</dbReference>
<comment type="caution">
    <text evidence="7">The sequence shown here is derived from an EMBL/GenBank/DDBJ whole genome shotgun (WGS) entry which is preliminary data.</text>
</comment>
<dbReference type="Pfam" id="PF13347">
    <property type="entry name" value="MFS_2"/>
    <property type="match status" value="2"/>
</dbReference>
<feature type="transmembrane region" description="Helical" evidence="5">
    <location>
        <begin position="376"/>
        <end position="397"/>
    </location>
</feature>
<dbReference type="SUPFAM" id="SSF103473">
    <property type="entry name" value="MFS general substrate transporter"/>
    <property type="match status" value="1"/>
</dbReference>
<feature type="transmembrane region" description="Helical" evidence="5">
    <location>
        <begin position="121"/>
        <end position="140"/>
    </location>
</feature>
<dbReference type="Gene3D" id="1.20.1250.20">
    <property type="entry name" value="MFS general substrate transporter like domains"/>
    <property type="match status" value="2"/>
</dbReference>
<evidence type="ECO:0000256" key="2">
    <source>
        <dbReference type="ARBA" id="ARBA00022692"/>
    </source>
</evidence>
<dbReference type="InterPro" id="IPR001927">
    <property type="entry name" value="Na/Gal_symport"/>
</dbReference>
<reference evidence="7 8" key="1">
    <citation type="submission" date="2019-11" db="EMBL/GenBank/DDBJ databases">
        <title>Draft Genome Sequences of Six Type Strains of the Genus Massilia.</title>
        <authorList>
            <person name="Miess H."/>
            <person name="Frediansyah A."/>
            <person name="Goeker M."/>
            <person name="Gross H."/>
        </authorList>
    </citation>
    <scope>NUCLEOTIDE SEQUENCE [LARGE SCALE GENOMIC DNA]</scope>
    <source>
        <strain evidence="7 8">DSM 17513</strain>
    </source>
</reference>
<dbReference type="InterPro" id="IPR020846">
    <property type="entry name" value="MFS_dom"/>
</dbReference>
<evidence type="ECO:0000256" key="5">
    <source>
        <dbReference type="SAM" id="Phobius"/>
    </source>
</evidence>
<keyword evidence="3 5" id="KW-1133">Transmembrane helix</keyword>
<keyword evidence="4 5" id="KW-0472">Membrane</keyword>